<name>A0AAQ3K0W5_9LILI</name>
<dbReference type="InterPro" id="IPR001487">
    <property type="entry name" value="Bromodomain"/>
</dbReference>
<evidence type="ECO:0000256" key="1">
    <source>
        <dbReference type="ARBA" id="ARBA00023117"/>
    </source>
</evidence>
<keyword evidence="1 2" id="KW-0103">Bromodomain</keyword>
<feature type="compositionally biased region" description="Low complexity" evidence="3">
    <location>
        <begin position="506"/>
        <end position="521"/>
    </location>
</feature>
<dbReference type="PANTHER" id="PTHR22881">
    <property type="entry name" value="BROMODOMAIN CONTAINING PROTEIN"/>
    <property type="match status" value="1"/>
</dbReference>
<evidence type="ECO:0000313" key="5">
    <source>
        <dbReference type="EMBL" id="WOK99807.1"/>
    </source>
</evidence>
<dbReference type="PRINTS" id="PR00503">
    <property type="entry name" value="BROMODOMAIN"/>
</dbReference>
<feature type="compositionally biased region" description="Polar residues" evidence="3">
    <location>
        <begin position="100"/>
        <end position="112"/>
    </location>
</feature>
<sequence>MGNTKSPVASKRKKKKGRPSLLDLQRRSLRLQRDEQPEEEIKQRNRSPVDDLRRPSSRRKLDPATEVAAAADDDEDDEDEDHSGRRRREKKLRLVLRLPNNPSADSVASGSESDSHRTGKIGPDGTDAQAEGENSAWKATDLPQDSGPSTPLPDKKLLIFILDRLQKKDTYGVFAEPVDPEELPDYHEIIEHPMDFATIREKLSSGAYANLEQFENDVFLVSSNAMRYNSPDTIYYRQARSIQELAKKSFENLRQESDDNETEPKPVRRGRPPLKNILKKVGRPPADRADSNLSSNALANGGDNNLWVNTSHGLSRKGLDKSNLSELPTKYGLRSVESHNLSGDHKSERNEDNSGSALKCASTKYLKKSFVIDENRRNTYNQSQVLSSSIGEPSVLTTFDGGRKQLVPVGLFMEHAYARSLARFAAKLGPVGWEIAARRIEHALPPGTKFGRGWVGDDEAPQQSQPPLLSSSPSHSSQPENTPNTPSVSEAERHPNGTVDARLNTSPSPSATSSAIPSRAADSTEGTSRNHEGALKPQSAVGEHDIWSSTLNGFNRPLGFGNLSQVGKGVISEATIMHSQATDMVIRTNSLTPMSQFNMDRGNLLAVPSTSSSSRTRLPDSNYDSQGAWKGLSPPNTKLSSFPPDLNVGFQSPGSPVSGVVLDSQNPNLSLQL</sequence>
<proteinExistence type="predicted"/>
<keyword evidence="6" id="KW-1185">Reference proteome</keyword>
<dbReference type="InterPro" id="IPR051831">
    <property type="entry name" value="Bromodomain_contain_prot"/>
</dbReference>
<feature type="compositionally biased region" description="Low complexity" evidence="3">
    <location>
        <begin position="461"/>
        <end position="479"/>
    </location>
</feature>
<dbReference type="Gene3D" id="1.20.920.10">
    <property type="entry name" value="Bromodomain-like"/>
    <property type="match status" value="1"/>
</dbReference>
<feature type="compositionally biased region" description="Basic and acidic residues" evidence="3">
    <location>
        <begin position="342"/>
        <end position="352"/>
    </location>
</feature>
<evidence type="ECO:0000313" key="6">
    <source>
        <dbReference type="Proteomes" id="UP001327560"/>
    </source>
</evidence>
<gene>
    <name evidence="5" type="ORF">Cni_G08519</name>
</gene>
<evidence type="ECO:0000256" key="3">
    <source>
        <dbReference type="SAM" id="MobiDB-lite"/>
    </source>
</evidence>
<dbReference type="PANTHER" id="PTHR22881:SF27">
    <property type="entry name" value="BROMODOMAIN CONTAINING 7_9"/>
    <property type="match status" value="1"/>
</dbReference>
<feature type="compositionally biased region" description="Basic residues" evidence="3">
    <location>
        <begin position="267"/>
        <end position="282"/>
    </location>
</feature>
<feature type="region of interest" description="Disordered" evidence="3">
    <location>
        <begin position="607"/>
        <end position="641"/>
    </location>
</feature>
<organism evidence="5 6">
    <name type="scientific">Canna indica</name>
    <name type="common">Indian-shot</name>
    <dbReference type="NCBI Taxonomy" id="4628"/>
    <lineage>
        <taxon>Eukaryota</taxon>
        <taxon>Viridiplantae</taxon>
        <taxon>Streptophyta</taxon>
        <taxon>Embryophyta</taxon>
        <taxon>Tracheophyta</taxon>
        <taxon>Spermatophyta</taxon>
        <taxon>Magnoliopsida</taxon>
        <taxon>Liliopsida</taxon>
        <taxon>Zingiberales</taxon>
        <taxon>Cannaceae</taxon>
        <taxon>Canna</taxon>
    </lineage>
</organism>
<dbReference type="CDD" id="cd04369">
    <property type="entry name" value="Bromodomain"/>
    <property type="match status" value="1"/>
</dbReference>
<feature type="region of interest" description="Disordered" evidence="3">
    <location>
        <begin position="449"/>
        <end position="541"/>
    </location>
</feature>
<dbReference type="InterPro" id="IPR036427">
    <property type="entry name" value="Bromodomain-like_sf"/>
</dbReference>
<feature type="domain" description="Bromo" evidence="4">
    <location>
        <begin position="166"/>
        <end position="236"/>
    </location>
</feature>
<feature type="compositionally biased region" description="Polar residues" evidence="3">
    <location>
        <begin position="663"/>
        <end position="673"/>
    </location>
</feature>
<evidence type="ECO:0000259" key="4">
    <source>
        <dbReference type="PROSITE" id="PS50014"/>
    </source>
</evidence>
<reference evidence="5 6" key="1">
    <citation type="submission" date="2023-10" db="EMBL/GenBank/DDBJ databases">
        <title>Chromosome-scale genome assembly provides insights into flower coloration mechanisms of Canna indica.</title>
        <authorList>
            <person name="Li C."/>
        </authorList>
    </citation>
    <scope>NUCLEOTIDE SEQUENCE [LARGE SCALE GENOMIC DNA]</scope>
    <source>
        <tissue evidence="5">Flower</tissue>
    </source>
</reference>
<accession>A0AAQ3K0W5</accession>
<feature type="compositionally biased region" description="Acidic residues" evidence="3">
    <location>
        <begin position="71"/>
        <end position="81"/>
    </location>
</feature>
<feature type="region of interest" description="Disordered" evidence="3">
    <location>
        <begin position="335"/>
        <end position="356"/>
    </location>
</feature>
<feature type="region of interest" description="Disordered" evidence="3">
    <location>
        <begin position="252"/>
        <end position="305"/>
    </location>
</feature>
<feature type="region of interest" description="Disordered" evidence="3">
    <location>
        <begin position="1"/>
        <end position="150"/>
    </location>
</feature>
<dbReference type="PROSITE" id="PS50014">
    <property type="entry name" value="BROMODOMAIN_2"/>
    <property type="match status" value="1"/>
</dbReference>
<evidence type="ECO:0000256" key="2">
    <source>
        <dbReference type="PROSITE-ProRule" id="PRU00035"/>
    </source>
</evidence>
<dbReference type="AlphaFoldDB" id="A0AAQ3K0W5"/>
<protein>
    <recommendedName>
        <fullName evidence="4">Bromo domain-containing protein</fullName>
    </recommendedName>
</protein>
<dbReference type="Pfam" id="PF00439">
    <property type="entry name" value="Bromodomain"/>
    <property type="match status" value="1"/>
</dbReference>
<feature type="compositionally biased region" description="Basic and acidic residues" evidence="3">
    <location>
        <begin position="252"/>
        <end position="266"/>
    </location>
</feature>
<feature type="compositionally biased region" description="Basic and acidic residues" evidence="3">
    <location>
        <begin position="31"/>
        <end position="63"/>
    </location>
</feature>
<dbReference type="SMART" id="SM00297">
    <property type="entry name" value="BROMO"/>
    <property type="match status" value="1"/>
</dbReference>
<feature type="region of interest" description="Disordered" evidence="3">
    <location>
        <begin position="653"/>
        <end position="673"/>
    </location>
</feature>
<dbReference type="InterPro" id="IPR018359">
    <property type="entry name" value="Bromodomain_CS"/>
</dbReference>
<dbReference type="EMBL" id="CP136892">
    <property type="protein sequence ID" value="WOK99807.1"/>
    <property type="molecule type" value="Genomic_DNA"/>
</dbReference>
<feature type="compositionally biased region" description="Polar residues" evidence="3">
    <location>
        <begin position="291"/>
        <end position="305"/>
    </location>
</feature>
<feature type="compositionally biased region" description="Basic residues" evidence="3">
    <location>
        <begin position="84"/>
        <end position="94"/>
    </location>
</feature>
<dbReference type="SUPFAM" id="SSF47370">
    <property type="entry name" value="Bromodomain"/>
    <property type="match status" value="1"/>
</dbReference>
<dbReference type="PROSITE" id="PS00633">
    <property type="entry name" value="BROMODOMAIN_1"/>
    <property type="match status" value="1"/>
</dbReference>
<dbReference type="Proteomes" id="UP001327560">
    <property type="component" value="Chromosome 3"/>
</dbReference>